<proteinExistence type="predicted"/>
<dbReference type="InterPro" id="IPR010718">
    <property type="entry name" value="DUF1294"/>
</dbReference>
<dbReference type="KEGG" id="nsg:H3L94_00400"/>
<evidence type="ECO:0000256" key="2">
    <source>
        <dbReference type="SAM" id="Phobius"/>
    </source>
</evidence>
<feature type="transmembrane region" description="Helical" evidence="2">
    <location>
        <begin position="309"/>
        <end position="329"/>
    </location>
</feature>
<organism evidence="3 4">
    <name type="scientific">Neisseria shayeganii</name>
    <dbReference type="NCBI Taxonomy" id="607712"/>
    <lineage>
        <taxon>Bacteria</taxon>
        <taxon>Pseudomonadati</taxon>
        <taxon>Pseudomonadota</taxon>
        <taxon>Betaproteobacteria</taxon>
        <taxon>Neisseriales</taxon>
        <taxon>Neisseriaceae</taxon>
        <taxon>Neisseria</taxon>
    </lineage>
</organism>
<protein>
    <submittedName>
        <fullName evidence="3">DUF1294 domain-containing protein</fullName>
    </submittedName>
</protein>
<dbReference type="Proteomes" id="UP000514752">
    <property type="component" value="Chromosome"/>
</dbReference>
<dbReference type="Pfam" id="PF06961">
    <property type="entry name" value="DUF1294"/>
    <property type="match status" value="1"/>
</dbReference>
<evidence type="ECO:0000313" key="4">
    <source>
        <dbReference type="Proteomes" id="UP000514752"/>
    </source>
</evidence>
<feature type="region of interest" description="Disordered" evidence="1">
    <location>
        <begin position="97"/>
        <end position="119"/>
    </location>
</feature>
<dbReference type="RefSeq" id="WP_182122211.1">
    <property type="nucleotide sequence ID" value="NZ_CP059567.1"/>
</dbReference>
<dbReference type="Gene3D" id="2.40.50.140">
    <property type="entry name" value="Nucleic acid-binding proteins"/>
    <property type="match status" value="1"/>
</dbReference>
<dbReference type="EMBL" id="CP059567">
    <property type="protein sequence ID" value="QMT40566.1"/>
    <property type="molecule type" value="Genomic_DNA"/>
</dbReference>
<accession>A0A7D7S545</accession>
<sequence>MQAETELPIDDYEDESAEQEQRWREGRIVDVAVRIWDEEKRAGVADVLTATNPPRVFLVGDMFAAADLSPKPGDVLRGILHTHPFGGHWLLDSAENAATSGLQHRSPEEEEALHKQRKQAKRLDQLVNGETYVGKVVRWRDEEQAGYIKVQSIKARVYFPQSAFVFRNKRPEKRQRVSFVLSRRNDQWVATRVIPQGYSIGFADQASEQASGTLMSGGFSEAVLAVAFVLLHLSAVSFISLQVAVAYLLLSCLLLSLYRFDKRAAQASGRTSVPDFVLHLISALGGWPGGLLAQLRYNHHTANIRFIRIFWFTVALNVVWTYLFLVHLISRPEFAFLKN</sequence>
<dbReference type="AlphaFoldDB" id="A0A7D7S545"/>
<gene>
    <name evidence="3" type="ORF">H3L94_00400</name>
</gene>
<keyword evidence="2" id="KW-1133">Transmembrane helix</keyword>
<keyword evidence="2" id="KW-0812">Transmembrane</keyword>
<reference evidence="3 4" key="1">
    <citation type="submission" date="2020-07" db="EMBL/GenBank/DDBJ databases">
        <title>Genomic diversity of species in the Neisseriaceae family.</title>
        <authorList>
            <person name="Vincent A.T."/>
            <person name="Bernet E."/>
            <person name="Veyrier F.J."/>
        </authorList>
    </citation>
    <scope>NUCLEOTIDE SEQUENCE [LARGE SCALE GENOMIC DNA]</scope>
    <source>
        <strain evidence="3 4">DSM 22244</strain>
    </source>
</reference>
<dbReference type="SUPFAM" id="SSF50249">
    <property type="entry name" value="Nucleic acid-binding proteins"/>
    <property type="match status" value="1"/>
</dbReference>
<feature type="transmembrane region" description="Helical" evidence="2">
    <location>
        <begin position="222"/>
        <end position="255"/>
    </location>
</feature>
<evidence type="ECO:0000313" key="3">
    <source>
        <dbReference type="EMBL" id="QMT40566.1"/>
    </source>
</evidence>
<name>A0A7D7S545_9NEIS</name>
<dbReference type="InterPro" id="IPR012340">
    <property type="entry name" value="NA-bd_OB-fold"/>
</dbReference>
<keyword evidence="2" id="KW-0472">Membrane</keyword>
<evidence type="ECO:0000256" key="1">
    <source>
        <dbReference type="SAM" id="MobiDB-lite"/>
    </source>
</evidence>